<evidence type="ECO:0000313" key="6">
    <source>
        <dbReference type="EMBL" id="NJB95929.1"/>
    </source>
</evidence>
<dbReference type="GO" id="GO:0032993">
    <property type="term" value="C:protein-DNA complex"/>
    <property type="evidence" value="ECO:0007669"/>
    <property type="project" value="TreeGrafter"/>
</dbReference>
<name>A0A7X6BAI5_9SPHN</name>
<comment type="caution">
    <text evidence="6">The sequence shown here is derived from an EMBL/GenBank/DDBJ whole genome shotgun (WGS) entry which is preliminary data.</text>
</comment>
<dbReference type="SMART" id="SM00862">
    <property type="entry name" value="Trans_reg_C"/>
    <property type="match status" value="1"/>
</dbReference>
<feature type="domain" description="OmpR/PhoB-type" evidence="5">
    <location>
        <begin position="124"/>
        <end position="222"/>
    </location>
</feature>
<dbReference type="AlphaFoldDB" id="A0A7X6BAI5"/>
<feature type="DNA-binding region" description="OmpR/PhoB-type" evidence="3">
    <location>
        <begin position="124"/>
        <end position="222"/>
    </location>
</feature>
<dbReference type="PANTHER" id="PTHR48111">
    <property type="entry name" value="REGULATOR OF RPOS"/>
    <property type="match status" value="1"/>
</dbReference>
<dbReference type="PROSITE" id="PS51755">
    <property type="entry name" value="OMPR_PHOB"/>
    <property type="match status" value="1"/>
</dbReference>
<dbReference type="InterPro" id="IPR011006">
    <property type="entry name" value="CheY-like_superfamily"/>
</dbReference>
<organism evidence="6 7">
    <name type="scientific">Sphingomonas trueperi</name>
    <dbReference type="NCBI Taxonomy" id="53317"/>
    <lineage>
        <taxon>Bacteria</taxon>
        <taxon>Pseudomonadati</taxon>
        <taxon>Pseudomonadota</taxon>
        <taxon>Alphaproteobacteria</taxon>
        <taxon>Sphingomonadales</taxon>
        <taxon>Sphingomonadaceae</taxon>
        <taxon>Sphingomonas</taxon>
    </lineage>
</organism>
<dbReference type="PROSITE" id="PS50110">
    <property type="entry name" value="RESPONSE_REGULATORY"/>
    <property type="match status" value="1"/>
</dbReference>
<dbReference type="CDD" id="cd00383">
    <property type="entry name" value="trans_reg_C"/>
    <property type="match status" value="1"/>
</dbReference>
<dbReference type="InterPro" id="IPR001789">
    <property type="entry name" value="Sig_transdc_resp-reg_receiver"/>
</dbReference>
<evidence type="ECO:0000256" key="3">
    <source>
        <dbReference type="PROSITE-ProRule" id="PRU01091"/>
    </source>
</evidence>
<feature type="domain" description="Response regulatory" evidence="4">
    <location>
        <begin position="2"/>
        <end position="116"/>
    </location>
</feature>
<dbReference type="InterPro" id="IPR001867">
    <property type="entry name" value="OmpR/PhoB-type_DNA-bd"/>
</dbReference>
<dbReference type="SMART" id="SM00448">
    <property type="entry name" value="REC"/>
    <property type="match status" value="1"/>
</dbReference>
<reference evidence="6 7" key="1">
    <citation type="submission" date="2020-03" db="EMBL/GenBank/DDBJ databases">
        <title>Genomic Encyclopedia of Type Strains, Phase IV (KMG-IV): sequencing the most valuable type-strain genomes for metagenomic binning, comparative biology and taxonomic classification.</title>
        <authorList>
            <person name="Goeker M."/>
        </authorList>
    </citation>
    <scope>NUCLEOTIDE SEQUENCE [LARGE SCALE GENOMIC DNA]</scope>
    <source>
        <strain evidence="6 7">DSM 7225</strain>
    </source>
</reference>
<dbReference type="Gene3D" id="1.10.10.10">
    <property type="entry name" value="Winged helix-like DNA-binding domain superfamily/Winged helix DNA-binding domain"/>
    <property type="match status" value="1"/>
</dbReference>
<keyword evidence="7" id="KW-1185">Reference proteome</keyword>
<dbReference type="Pfam" id="PF00072">
    <property type="entry name" value="Response_reg"/>
    <property type="match status" value="1"/>
</dbReference>
<dbReference type="GO" id="GO:0000156">
    <property type="term" value="F:phosphorelay response regulator activity"/>
    <property type="evidence" value="ECO:0007669"/>
    <property type="project" value="TreeGrafter"/>
</dbReference>
<dbReference type="GO" id="GO:0005829">
    <property type="term" value="C:cytosol"/>
    <property type="evidence" value="ECO:0007669"/>
    <property type="project" value="TreeGrafter"/>
</dbReference>
<dbReference type="Gene3D" id="3.40.50.2300">
    <property type="match status" value="1"/>
</dbReference>
<protein>
    <submittedName>
        <fullName evidence="6">Two-component system response regulator TctD</fullName>
    </submittedName>
</protein>
<gene>
    <name evidence="6" type="ORF">GGR89_000221</name>
</gene>
<keyword evidence="1 3" id="KW-0238">DNA-binding</keyword>
<evidence type="ECO:0000259" key="4">
    <source>
        <dbReference type="PROSITE" id="PS50110"/>
    </source>
</evidence>
<dbReference type="InterPro" id="IPR039420">
    <property type="entry name" value="WalR-like"/>
</dbReference>
<evidence type="ECO:0000313" key="7">
    <source>
        <dbReference type="Proteomes" id="UP000531251"/>
    </source>
</evidence>
<dbReference type="Gene3D" id="6.10.250.690">
    <property type="match status" value="1"/>
</dbReference>
<dbReference type="RefSeq" id="WP_125977545.1">
    <property type="nucleotide sequence ID" value="NZ_BAAADY010000008.1"/>
</dbReference>
<accession>A0A7X6BAI5</accession>
<dbReference type="InterPro" id="IPR036388">
    <property type="entry name" value="WH-like_DNA-bd_sf"/>
</dbReference>
<feature type="modified residue" description="4-aspartylphosphate" evidence="2">
    <location>
        <position position="51"/>
    </location>
</feature>
<dbReference type="EMBL" id="JAATJB010000001">
    <property type="protein sequence ID" value="NJB95929.1"/>
    <property type="molecule type" value="Genomic_DNA"/>
</dbReference>
<evidence type="ECO:0000256" key="1">
    <source>
        <dbReference type="ARBA" id="ARBA00023125"/>
    </source>
</evidence>
<dbReference type="Proteomes" id="UP000531251">
    <property type="component" value="Unassembled WGS sequence"/>
</dbReference>
<dbReference type="Pfam" id="PF00486">
    <property type="entry name" value="Trans_reg_C"/>
    <property type="match status" value="1"/>
</dbReference>
<sequence>MRVLMIEDDQPLATALMEALKRRGIQSDVATNLTDGRQMLEAARYAALLLDLGLPDGDGLCLVRSLRAQNDPIPVIAVSARSALDARIAGLNAGADDYVVKPFDVDELTARLHAVLRRQGALAGAELRFGNVRFDTVSGDLMVGEAAVLLTARERQFAALLLRRFGQVVSKQLAEDQLYGLTEPVGSNALEVQAYRLRRKLEAAGATLRIETIRGVGYLMRDIAA</sequence>
<dbReference type="SUPFAM" id="SSF52172">
    <property type="entry name" value="CheY-like"/>
    <property type="match status" value="1"/>
</dbReference>
<evidence type="ECO:0000259" key="5">
    <source>
        <dbReference type="PROSITE" id="PS51755"/>
    </source>
</evidence>
<evidence type="ECO:0000256" key="2">
    <source>
        <dbReference type="PROSITE-ProRule" id="PRU00169"/>
    </source>
</evidence>
<dbReference type="PANTHER" id="PTHR48111:SF36">
    <property type="entry name" value="TRANSCRIPTIONAL REGULATORY PROTEIN CUTR"/>
    <property type="match status" value="1"/>
</dbReference>
<dbReference type="GO" id="GO:0000976">
    <property type="term" value="F:transcription cis-regulatory region binding"/>
    <property type="evidence" value="ECO:0007669"/>
    <property type="project" value="TreeGrafter"/>
</dbReference>
<keyword evidence="2" id="KW-0597">Phosphoprotein</keyword>
<proteinExistence type="predicted"/>
<dbReference type="GO" id="GO:0006355">
    <property type="term" value="P:regulation of DNA-templated transcription"/>
    <property type="evidence" value="ECO:0007669"/>
    <property type="project" value="InterPro"/>
</dbReference>